<dbReference type="Proteomes" id="UP000010866">
    <property type="component" value="Chromosome"/>
</dbReference>
<dbReference type="Gene3D" id="3.20.20.150">
    <property type="entry name" value="Divalent-metal-dependent TIM barrel enzymes"/>
    <property type="match status" value="1"/>
</dbReference>
<keyword evidence="3" id="KW-1185">Reference proteome</keyword>
<dbReference type="GO" id="GO:0008270">
    <property type="term" value="F:zinc ion binding"/>
    <property type="evidence" value="ECO:0007669"/>
    <property type="project" value="InterPro"/>
</dbReference>
<dbReference type="InterPro" id="IPR001719">
    <property type="entry name" value="AP_endonuc_2"/>
</dbReference>
<dbReference type="KEGG" id="mhz:Metho_2097"/>
<sequence>MIIGASSFAGSLSELSDEVRSVELYIPKMHVYNGPRLDRDVLSTILDELSTLNLMTSIHAPYSAQSSTYPKDLQVDTANMEPKDFRLMRESIELAASLGSKAVVLHPGRITGDRELSFMNMVSNLKQLAVQAADFGVMLGLENKEGTDPTNLCCQAEELMAAVEAVNSDNLNITLDIGHANLTCDGDPEELRTFVRTVAPRVIHMHMHDNNGRWTSTYDGDEHLAPGKGTVDYTVLKEIHNYRGIYNLEVFSMTEVIQGKTTLMNCLDII</sequence>
<evidence type="ECO:0000259" key="1">
    <source>
        <dbReference type="Pfam" id="PF01261"/>
    </source>
</evidence>
<dbReference type="GO" id="GO:0003677">
    <property type="term" value="F:DNA binding"/>
    <property type="evidence" value="ECO:0007669"/>
    <property type="project" value="InterPro"/>
</dbReference>
<dbReference type="InterPro" id="IPR050312">
    <property type="entry name" value="IolE/XylAMocC-like"/>
</dbReference>
<dbReference type="HOGENOM" id="CLU_050006_7_2_2"/>
<keyword evidence="2" id="KW-0413">Isomerase</keyword>
<dbReference type="GeneID" id="14406610"/>
<protein>
    <submittedName>
        <fullName evidence="2">Sugar phosphate isomerase/epimerase</fullName>
    </submittedName>
</protein>
<dbReference type="InterPro" id="IPR036237">
    <property type="entry name" value="Xyl_isomerase-like_sf"/>
</dbReference>
<dbReference type="AlphaFoldDB" id="L0L1J0"/>
<dbReference type="RefSeq" id="WP_015325428.1">
    <property type="nucleotide sequence ID" value="NC_019977.1"/>
</dbReference>
<dbReference type="STRING" id="867904.Metho_2097"/>
<dbReference type="SUPFAM" id="SSF51658">
    <property type="entry name" value="Xylose isomerase-like"/>
    <property type="match status" value="1"/>
</dbReference>
<dbReference type="PANTHER" id="PTHR12110">
    <property type="entry name" value="HYDROXYPYRUVATE ISOMERASE"/>
    <property type="match status" value="1"/>
</dbReference>
<evidence type="ECO:0000313" key="2">
    <source>
        <dbReference type="EMBL" id="AGB50263.1"/>
    </source>
</evidence>
<dbReference type="GO" id="GO:0016853">
    <property type="term" value="F:isomerase activity"/>
    <property type="evidence" value="ECO:0007669"/>
    <property type="project" value="UniProtKB-KW"/>
</dbReference>
<dbReference type="EMBL" id="CP003362">
    <property type="protein sequence ID" value="AGB50263.1"/>
    <property type="molecule type" value="Genomic_DNA"/>
</dbReference>
<dbReference type="InterPro" id="IPR013022">
    <property type="entry name" value="Xyl_isomerase-like_TIM-brl"/>
</dbReference>
<feature type="domain" description="Xylose isomerase-like TIM barrel" evidence="1">
    <location>
        <begin position="20"/>
        <end position="254"/>
    </location>
</feature>
<dbReference type="SMART" id="SM00518">
    <property type="entry name" value="AP2Ec"/>
    <property type="match status" value="1"/>
</dbReference>
<dbReference type="OrthoDB" id="59344at2157"/>
<evidence type="ECO:0000313" key="3">
    <source>
        <dbReference type="Proteomes" id="UP000010866"/>
    </source>
</evidence>
<name>L0L1J0_METHD</name>
<proteinExistence type="predicted"/>
<reference evidence="3" key="1">
    <citation type="submission" date="2012-02" db="EMBL/GenBank/DDBJ databases">
        <title>Complete sequence of chromosome of Methanomethylovorans hollandica DSM 15978.</title>
        <authorList>
            <person name="Lucas S."/>
            <person name="Copeland A."/>
            <person name="Lapidus A."/>
            <person name="Glavina del Rio T."/>
            <person name="Dalin E."/>
            <person name="Tice H."/>
            <person name="Bruce D."/>
            <person name="Goodwin L."/>
            <person name="Pitluck S."/>
            <person name="Peters L."/>
            <person name="Mikhailova N."/>
            <person name="Held B."/>
            <person name="Kyrpides N."/>
            <person name="Mavromatis K."/>
            <person name="Ivanova N."/>
            <person name="Brettin T."/>
            <person name="Detter J.C."/>
            <person name="Han C."/>
            <person name="Larimer F."/>
            <person name="Land M."/>
            <person name="Hauser L."/>
            <person name="Markowitz V."/>
            <person name="Cheng J.-F."/>
            <person name="Hugenholtz P."/>
            <person name="Woyke T."/>
            <person name="Wu D."/>
            <person name="Spring S."/>
            <person name="Schroeder M."/>
            <person name="Brambilla E."/>
            <person name="Klenk H.-P."/>
            <person name="Eisen J.A."/>
        </authorList>
    </citation>
    <scope>NUCLEOTIDE SEQUENCE [LARGE SCALE GENOMIC DNA]</scope>
    <source>
        <strain evidence="3">DSM 15978 / NBRC 107637 / DMS1</strain>
    </source>
</reference>
<dbReference type="PANTHER" id="PTHR12110:SF21">
    <property type="entry name" value="XYLOSE ISOMERASE-LIKE TIM BARREL DOMAIN-CONTAINING PROTEIN"/>
    <property type="match status" value="1"/>
</dbReference>
<dbReference type="Pfam" id="PF01261">
    <property type="entry name" value="AP_endonuc_2"/>
    <property type="match status" value="1"/>
</dbReference>
<gene>
    <name evidence="2" type="ordered locus">Metho_2097</name>
</gene>
<accession>L0L1J0</accession>
<organism evidence="2 3">
    <name type="scientific">Methanomethylovorans hollandica (strain DSM 15978 / NBRC 107637 / DMS1)</name>
    <dbReference type="NCBI Taxonomy" id="867904"/>
    <lineage>
        <taxon>Archaea</taxon>
        <taxon>Methanobacteriati</taxon>
        <taxon>Methanobacteriota</taxon>
        <taxon>Stenosarchaea group</taxon>
        <taxon>Methanomicrobia</taxon>
        <taxon>Methanosarcinales</taxon>
        <taxon>Methanosarcinaceae</taxon>
        <taxon>Methanomethylovorans</taxon>
    </lineage>
</organism>
<dbReference type="GO" id="GO:0006281">
    <property type="term" value="P:DNA repair"/>
    <property type="evidence" value="ECO:0007669"/>
    <property type="project" value="InterPro"/>
</dbReference>